<dbReference type="Pfam" id="PF10318">
    <property type="entry name" value="7TM_GPCR_Srh"/>
    <property type="match status" value="1"/>
</dbReference>
<dbReference type="PANTHER" id="PTHR47405">
    <property type="entry name" value="SERPENTINE RECEPTOR, CLASS H-RELATED"/>
    <property type="match status" value="1"/>
</dbReference>
<evidence type="ECO:0000313" key="3">
    <source>
        <dbReference type="Proteomes" id="UP000005237"/>
    </source>
</evidence>
<keyword evidence="3" id="KW-1185">Reference proteome</keyword>
<dbReference type="EnsemblMetazoa" id="CJA11625b.1">
    <property type="protein sequence ID" value="CJA11625b.1"/>
    <property type="gene ID" value="WBGene00130829"/>
</dbReference>
<sequence>MHLDGLILDIYIGFIWNIHVPLPWTALCTNGIVGEFAQNLLQGFIIVATPTGLTAVYLLVFQMKAATRHEEKSRLRSVVFQLHYLLGFILDIYISFIWNIHVPLPWTALCTNGIFGEFAQNLLQGFIVVATPTGLTAVYLLVFQMKAATRHKLGTFPAYMWCDNCFFIRFDSTLLATFFCVVYFLIFIAFVTGSCAILESFRSLHSSTIRFSVKTAAIQKNFLWSLVTSISVHFLLFVIPAGAFLAANIIKFSETEFMEYMILILKEHGAVSSLTILLCNKLLRRTLLQMFVFRKVPRVSSKVQHRDSENATN</sequence>
<evidence type="ECO:0000313" key="2">
    <source>
        <dbReference type="EnsemblMetazoa" id="CJA11625b.1"/>
    </source>
</evidence>
<organism evidence="2 3">
    <name type="scientific">Caenorhabditis japonica</name>
    <dbReference type="NCBI Taxonomy" id="281687"/>
    <lineage>
        <taxon>Eukaryota</taxon>
        <taxon>Metazoa</taxon>
        <taxon>Ecdysozoa</taxon>
        <taxon>Nematoda</taxon>
        <taxon>Chromadorea</taxon>
        <taxon>Rhabditida</taxon>
        <taxon>Rhabditina</taxon>
        <taxon>Rhabditomorpha</taxon>
        <taxon>Rhabditoidea</taxon>
        <taxon>Rhabditidae</taxon>
        <taxon>Peloderinae</taxon>
        <taxon>Caenorhabditis</taxon>
    </lineage>
</organism>
<feature type="transmembrane region" description="Helical" evidence="1">
    <location>
        <begin position="176"/>
        <end position="201"/>
    </location>
</feature>
<dbReference type="PANTHER" id="PTHR47405:SF2">
    <property type="entry name" value="SERPENTINE RECEPTOR, CLASS H"/>
    <property type="match status" value="1"/>
</dbReference>
<feature type="transmembrane region" description="Helical" evidence="1">
    <location>
        <begin position="222"/>
        <end position="250"/>
    </location>
</feature>
<accession>A0A8R1DTP9</accession>
<protein>
    <submittedName>
        <fullName evidence="2">Uncharacterized protein</fullName>
    </submittedName>
</protein>
<proteinExistence type="predicted"/>
<reference evidence="3" key="1">
    <citation type="submission" date="2010-08" db="EMBL/GenBank/DDBJ databases">
        <authorList>
            <consortium name="Caenorhabditis japonica Sequencing Consortium"/>
            <person name="Wilson R.K."/>
        </authorList>
    </citation>
    <scope>NUCLEOTIDE SEQUENCE [LARGE SCALE GENOMIC DNA]</scope>
    <source>
        <strain evidence="3">DF5081</strain>
    </source>
</reference>
<feature type="transmembrane region" description="Helical" evidence="1">
    <location>
        <begin position="82"/>
        <end position="102"/>
    </location>
</feature>
<dbReference type="Proteomes" id="UP000005237">
    <property type="component" value="Unassembled WGS sequence"/>
</dbReference>
<feature type="transmembrane region" description="Helical" evidence="1">
    <location>
        <begin position="40"/>
        <end position="61"/>
    </location>
</feature>
<keyword evidence="1" id="KW-1133">Transmembrane helix</keyword>
<dbReference type="AlphaFoldDB" id="A0A8R1DTP9"/>
<name>A0A8R1DTP9_CAEJA</name>
<keyword evidence="1" id="KW-0812">Transmembrane</keyword>
<reference evidence="2" key="2">
    <citation type="submission" date="2022-06" db="UniProtKB">
        <authorList>
            <consortium name="EnsemblMetazoa"/>
        </authorList>
    </citation>
    <scope>IDENTIFICATION</scope>
    <source>
        <strain evidence="2">DF5081</strain>
    </source>
</reference>
<dbReference type="InterPro" id="IPR019422">
    <property type="entry name" value="7TM_GPCR_serpentine_rcpt_Srh"/>
</dbReference>
<feature type="transmembrane region" description="Helical" evidence="1">
    <location>
        <begin position="122"/>
        <end position="141"/>
    </location>
</feature>
<evidence type="ECO:0000256" key="1">
    <source>
        <dbReference type="SAM" id="Phobius"/>
    </source>
</evidence>
<keyword evidence="1" id="KW-0472">Membrane</keyword>